<feature type="domain" description="C-type lectin" evidence="3">
    <location>
        <begin position="467"/>
        <end position="585"/>
    </location>
</feature>
<dbReference type="PROSITE" id="PS50041">
    <property type="entry name" value="C_TYPE_LECTIN_2"/>
    <property type="match status" value="5"/>
</dbReference>
<dbReference type="Proteomes" id="UP000694865">
    <property type="component" value="Unplaced"/>
</dbReference>
<name>A0ABM0LV84_SACKO</name>
<reference evidence="5" key="1">
    <citation type="submission" date="2025-08" db="UniProtKB">
        <authorList>
            <consortium name="RefSeq"/>
        </authorList>
    </citation>
    <scope>IDENTIFICATION</scope>
    <source>
        <tissue evidence="5">Testes</tissue>
    </source>
</reference>
<dbReference type="PANTHER" id="PTHR22803">
    <property type="entry name" value="MANNOSE, PHOSPHOLIPASE, LECTIN RECEPTOR RELATED"/>
    <property type="match status" value="1"/>
</dbReference>
<evidence type="ECO:0000256" key="2">
    <source>
        <dbReference type="SAM" id="Phobius"/>
    </source>
</evidence>
<dbReference type="InterPro" id="IPR016186">
    <property type="entry name" value="C-type_lectin-like/link_sf"/>
</dbReference>
<dbReference type="InterPro" id="IPR050111">
    <property type="entry name" value="C-type_lectin/snaclec_domain"/>
</dbReference>
<dbReference type="Pfam" id="PF00059">
    <property type="entry name" value="Lectin_C"/>
    <property type="match status" value="5"/>
</dbReference>
<dbReference type="PROSITE" id="PS00615">
    <property type="entry name" value="C_TYPE_LECTIN_1"/>
    <property type="match status" value="2"/>
</dbReference>
<keyword evidence="2" id="KW-1133">Transmembrane helix</keyword>
<dbReference type="Gene3D" id="3.10.100.10">
    <property type="entry name" value="Mannose-Binding Protein A, subunit A"/>
    <property type="match status" value="5"/>
</dbReference>
<evidence type="ECO:0000313" key="5">
    <source>
        <dbReference type="RefSeq" id="XP_006811675.1"/>
    </source>
</evidence>
<feature type="domain" description="C-type lectin" evidence="3">
    <location>
        <begin position="18"/>
        <end position="128"/>
    </location>
</feature>
<evidence type="ECO:0000259" key="3">
    <source>
        <dbReference type="PROSITE" id="PS50041"/>
    </source>
</evidence>
<dbReference type="CDD" id="cd10909">
    <property type="entry name" value="ChtBD1_GH18_2"/>
    <property type="match status" value="1"/>
</dbReference>
<dbReference type="SMART" id="SM00034">
    <property type="entry name" value="CLECT"/>
    <property type="match status" value="5"/>
</dbReference>
<feature type="transmembrane region" description="Helical" evidence="2">
    <location>
        <begin position="751"/>
        <end position="773"/>
    </location>
</feature>
<keyword evidence="2" id="KW-0812">Transmembrane</keyword>
<dbReference type="SUPFAM" id="SSF56436">
    <property type="entry name" value="C-type lectin-like"/>
    <property type="match status" value="5"/>
</dbReference>
<dbReference type="PRINTS" id="PR01504">
    <property type="entry name" value="PNCREATITSAP"/>
</dbReference>
<sequence length="824" mass="93546">MVYLAVTSQRCESNWLTYAQRCFLLEEADQPVTWYEATQACENKNAYLVVIESQEINSFLQELATMNYWIGLHDIGNEGTFTWIDGAILDNKAYTNWDSEQPNNLDSGVGEDCTEMQINGRWNDKSCDDTSTLDGYICQKAMDVPIRCDEDNGWMSVNDRCYKYKDTVKTWEDAKQCCEKMGADLVRVQNQIVQDYVTQLTTITSLWIGLSDNISDQKGEYSWANGSPISYTNWALDEPRNNSADNCVTAKLSKCGQWITASCATKLPFLCEKPEGSCAPGWKIYKGHCYQYQTQVSSSWINAKYTCDTQGAYLVTIDTKAEQNYLISEYSAERNNIWIGISDTRSDGEFAWSSGCPVSYTNWNEAHPLNMFGQEDCGTIFTGGYSGERKWREDGRCGHEYPYNGEPAECDPNHGKPCCSSNGLCGNTEDHCMCATCTDYTQIYDIDPTSPVQSVVDVHCDVAWDLHGDYCYLFETNKLAFHEAEAACEQMDAKLTSILNLSEQKFISGRIDNRRTPMWFGLHDRNHEMQWEWTSGDEYSFTNWADGEPNNYFQVEDCAHIIVDESRNGEWNDITCDTDLGYICKKRKYEGVFTAPPPQVRYQSTESTETISSNKTCPQCGTWTENEDHCYIIIKIEKNWPEAWFECTRYGGYLLTISSQEENDYIHSILKGDTGNLWIGLKKNILGVFEWIDNDNMPYSNWVAGEPNDNDGIEDCVEMYESGQWNDKDCYHRTGFMCKANKGLTNTSRGLSGGAIAGIVIGSLFVLFLLYVCKDKWWPKPCKSSNKNTPTATTVKPVVESVEFENNRANDPTIEISDTVALPL</sequence>
<protein>
    <submittedName>
        <fullName evidence="5">Macrophage mannose receptor 1-like</fullName>
    </submittedName>
</protein>
<feature type="domain" description="C-type lectin" evidence="3">
    <location>
        <begin position="626"/>
        <end position="739"/>
    </location>
</feature>
<dbReference type="CDD" id="cd00037">
    <property type="entry name" value="CLECT"/>
    <property type="match status" value="3"/>
</dbReference>
<feature type="domain" description="C-type lectin" evidence="3">
    <location>
        <begin position="285"/>
        <end position="393"/>
    </location>
</feature>
<evidence type="ECO:0000313" key="4">
    <source>
        <dbReference type="Proteomes" id="UP000694865"/>
    </source>
</evidence>
<feature type="domain" description="C-type lectin" evidence="3">
    <location>
        <begin position="157"/>
        <end position="272"/>
    </location>
</feature>
<keyword evidence="1" id="KW-1015">Disulfide bond</keyword>
<proteinExistence type="predicted"/>
<gene>
    <name evidence="5" type="primary">LOC102807336</name>
</gene>
<organism evidence="4 5">
    <name type="scientific">Saccoglossus kowalevskii</name>
    <name type="common">Acorn worm</name>
    <dbReference type="NCBI Taxonomy" id="10224"/>
    <lineage>
        <taxon>Eukaryota</taxon>
        <taxon>Metazoa</taxon>
        <taxon>Hemichordata</taxon>
        <taxon>Enteropneusta</taxon>
        <taxon>Harrimaniidae</taxon>
        <taxon>Saccoglossus</taxon>
    </lineage>
</organism>
<dbReference type="InterPro" id="IPR018378">
    <property type="entry name" value="C-type_lectin_CS"/>
</dbReference>
<accession>A0ABM0LV84</accession>
<dbReference type="RefSeq" id="XP_006811675.1">
    <property type="nucleotide sequence ID" value="XM_006811612.1"/>
</dbReference>
<dbReference type="InterPro" id="IPR016187">
    <property type="entry name" value="CTDL_fold"/>
</dbReference>
<evidence type="ECO:0000256" key="1">
    <source>
        <dbReference type="ARBA" id="ARBA00023157"/>
    </source>
</evidence>
<keyword evidence="4" id="KW-1185">Reference proteome</keyword>
<keyword evidence="2" id="KW-0472">Membrane</keyword>
<dbReference type="GeneID" id="102807336"/>
<dbReference type="InterPro" id="IPR001304">
    <property type="entry name" value="C-type_lectin-like"/>
</dbReference>